<keyword evidence="6" id="KW-0560">Oxidoreductase</keyword>
<dbReference type="InterPro" id="IPR050121">
    <property type="entry name" value="Cytochrome_P450_monoxygenase"/>
</dbReference>
<organism evidence="7 8">
    <name type="scientific">Streptomyces morookaense</name>
    <name type="common">Streptoverticillium morookaense</name>
    <dbReference type="NCBI Taxonomy" id="1970"/>
    <lineage>
        <taxon>Bacteria</taxon>
        <taxon>Bacillati</taxon>
        <taxon>Actinomycetota</taxon>
        <taxon>Actinomycetes</taxon>
        <taxon>Kitasatosporales</taxon>
        <taxon>Streptomycetaceae</taxon>
        <taxon>Streptomyces</taxon>
    </lineage>
</organism>
<evidence type="ECO:0000256" key="3">
    <source>
        <dbReference type="ARBA" id="ARBA00022723"/>
    </source>
</evidence>
<dbReference type="PRINTS" id="PR00465">
    <property type="entry name" value="EP450IV"/>
</dbReference>
<dbReference type="PANTHER" id="PTHR24305">
    <property type="entry name" value="CYTOCHROME P450"/>
    <property type="match status" value="1"/>
</dbReference>
<evidence type="ECO:0000256" key="5">
    <source>
        <dbReference type="PIRSR" id="PIRSR602403-1"/>
    </source>
</evidence>
<keyword evidence="3 5" id="KW-0479">Metal-binding</keyword>
<evidence type="ECO:0000256" key="2">
    <source>
        <dbReference type="ARBA" id="ARBA00010617"/>
    </source>
</evidence>
<accession>A0A7Y7EAS6</accession>
<dbReference type="InterPro" id="IPR017972">
    <property type="entry name" value="Cyt_P450_CS"/>
</dbReference>
<dbReference type="RefSeq" id="WP_171086896.1">
    <property type="nucleotide sequence ID" value="NZ_BNBU01000001.1"/>
</dbReference>
<dbReference type="PROSITE" id="PS00086">
    <property type="entry name" value="CYTOCHROME_P450"/>
    <property type="match status" value="1"/>
</dbReference>
<evidence type="ECO:0000256" key="1">
    <source>
        <dbReference type="ARBA" id="ARBA00001971"/>
    </source>
</evidence>
<dbReference type="InterPro" id="IPR002403">
    <property type="entry name" value="Cyt_P450_E_grp-IV"/>
</dbReference>
<reference evidence="7 8" key="1">
    <citation type="submission" date="2020-04" db="EMBL/GenBank/DDBJ databases">
        <title>Draft Genome Sequence of Streptomyces morookaense DSM 40503, an 8-azaguanine-producing strain.</title>
        <authorList>
            <person name="Qi J."/>
            <person name="Gao J.-M."/>
        </authorList>
    </citation>
    <scope>NUCLEOTIDE SEQUENCE [LARGE SCALE GENOMIC DNA]</scope>
    <source>
        <strain evidence="7 8">DSM 40503</strain>
    </source>
</reference>
<dbReference type="PANTHER" id="PTHR24305:SF166">
    <property type="entry name" value="CYTOCHROME P450 12A4, MITOCHONDRIAL-RELATED"/>
    <property type="match status" value="1"/>
</dbReference>
<evidence type="ECO:0000256" key="4">
    <source>
        <dbReference type="ARBA" id="ARBA00023004"/>
    </source>
</evidence>
<dbReference type="InterPro" id="IPR001128">
    <property type="entry name" value="Cyt_P450"/>
</dbReference>
<dbReference type="Pfam" id="PF00067">
    <property type="entry name" value="p450"/>
    <property type="match status" value="1"/>
</dbReference>
<evidence type="ECO:0000313" key="8">
    <source>
        <dbReference type="Proteomes" id="UP000587462"/>
    </source>
</evidence>
<dbReference type="InterPro" id="IPR036396">
    <property type="entry name" value="Cyt_P450_sf"/>
</dbReference>
<proteinExistence type="inferred from homology"/>
<gene>
    <name evidence="7" type="ORF">HG542_29805</name>
</gene>
<dbReference type="AlphaFoldDB" id="A0A7Y7EAS6"/>
<comment type="similarity">
    <text evidence="2 6">Belongs to the cytochrome P450 family.</text>
</comment>
<dbReference type="Gene3D" id="1.10.630.10">
    <property type="entry name" value="Cytochrome P450"/>
    <property type="match status" value="1"/>
</dbReference>
<protein>
    <submittedName>
        <fullName evidence="7">Cytochrome P450</fullName>
    </submittedName>
</protein>
<feature type="binding site" description="axial binding residue" evidence="5">
    <location>
        <position position="384"/>
    </location>
    <ligand>
        <name>heme</name>
        <dbReference type="ChEBI" id="CHEBI:30413"/>
    </ligand>
    <ligandPart>
        <name>Fe</name>
        <dbReference type="ChEBI" id="CHEBI:18248"/>
    </ligandPart>
</feature>
<comment type="caution">
    <text evidence="7">The sequence shown here is derived from an EMBL/GenBank/DDBJ whole genome shotgun (WGS) entry which is preliminary data.</text>
</comment>
<evidence type="ECO:0000256" key="6">
    <source>
        <dbReference type="RuleBase" id="RU000461"/>
    </source>
</evidence>
<dbReference type="GO" id="GO:0016705">
    <property type="term" value="F:oxidoreductase activity, acting on paired donors, with incorporation or reduction of molecular oxygen"/>
    <property type="evidence" value="ECO:0007669"/>
    <property type="project" value="InterPro"/>
</dbReference>
<dbReference type="SUPFAM" id="SSF48264">
    <property type="entry name" value="Cytochrome P450"/>
    <property type="match status" value="1"/>
</dbReference>
<dbReference type="GO" id="GO:0005506">
    <property type="term" value="F:iron ion binding"/>
    <property type="evidence" value="ECO:0007669"/>
    <property type="project" value="InterPro"/>
</dbReference>
<dbReference type="GO" id="GO:0020037">
    <property type="term" value="F:heme binding"/>
    <property type="evidence" value="ECO:0007669"/>
    <property type="project" value="InterPro"/>
</dbReference>
<evidence type="ECO:0000313" key="7">
    <source>
        <dbReference type="EMBL" id="NVK81811.1"/>
    </source>
</evidence>
<dbReference type="EMBL" id="JABBXF010000093">
    <property type="protein sequence ID" value="NVK81811.1"/>
    <property type="molecule type" value="Genomic_DNA"/>
</dbReference>
<keyword evidence="8" id="KW-1185">Reference proteome</keyword>
<dbReference type="GO" id="GO:0004497">
    <property type="term" value="F:monooxygenase activity"/>
    <property type="evidence" value="ECO:0007669"/>
    <property type="project" value="UniProtKB-KW"/>
</dbReference>
<name>A0A7Y7EAS6_STRMO</name>
<comment type="cofactor">
    <cofactor evidence="1 5">
        <name>heme</name>
        <dbReference type="ChEBI" id="CHEBI:30413"/>
    </cofactor>
</comment>
<keyword evidence="6" id="KW-0503">Monooxygenase</keyword>
<dbReference type="Proteomes" id="UP000587462">
    <property type="component" value="Unassembled WGS sequence"/>
</dbReference>
<keyword evidence="5 6" id="KW-0349">Heme</keyword>
<keyword evidence="4 5" id="KW-0408">Iron</keyword>
<sequence>MKPPVAPGARAVLGHVRPLLKDLPGLLAACAGAGPVQRLRLGPRDVYLLTEPEPVRQALALEGDALDRVREGAPGRLLGEGLLGATGPAHGTRRRMLQPAFRQELVACHADVIGPVAARLAAGWSPGRPLDMVHESVACAAEAMWSVLTGERPARMPVSDPARRILDIDRGAVEETGFLSRTPASARRRYRCAAALLRRMLVHAIDTLPPPGSTPAGLLGVLAQVRDRTTRERLSRRQVLDHALEMLVAGAVATGMTLAWAWHELGRHPYVEHRLHEEIDTRLGGRPARHEDLARLPYAGRVVTEVLRLAGAPLVGRRALREIELAGYRVPHGADVAFCPHALHRHPDLYPDPLRFDPDRWLPGRARTLPRGAFLPFGAGDHQCIGGTLGTAHATLALCTIAGAWRLRPVPEHRIRCVRSNVLRPDALPMTAEPRGPIGRCAPGG</sequence>